<dbReference type="Proteomes" id="UP000013827">
    <property type="component" value="Unassembled WGS sequence"/>
</dbReference>
<dbReference type="PaxDb" id="2903-EOD10441"/>
<dbReference type="GeneID" id="17271716"/>
<dbReference type="Gene3D" id="3.40.50.620">
    <property type="entry name" value="HUPs"/>
    <property type="match status" value="1"/>
</dbReference>
<dbReference type="EnsemblProtists" id="EOD10441">
    <property type="protein sequence ID" value="EOD10441"/>
    <property type="gene ID" value="EMIHUDRAFT_215644"/>
</dbReference>
<dbReference type="AlphaFoldDB" id="A0A0D3IGQ6"/>
<reference evidence="1" key="2">
    <citation type="submission" date="2024-10" db="UniProtKB">
        <authorList>
            <consortium name="EnsemblProtists"/>
        </authorList>
    </citation>
    <scope>IDENTIFICATION</scope>
</reference>
<dbReference type="KEGG" id="ehx:EMIHUDRAFT_215644"/>
<dbReference type="RefSeq" id="XP_005778602.1">
    <property type="nucleotide sequence ID" value="XM_005778545.1"/>
</dbReference>
<organism evidence="1 2">
    <name type="scientific">Emiliania huxleyi (strain CCMP1516)</name>
    <dbReference type="NCBI Taxonomy" id="280463"/>
    <lineage>
        <taxon>Eukaryota</taxon>
        <taxon>Haptista</taxon>
        <taxon>Haptophyta</taxon>
        <taxon>Prymnesiophyceae</taxon>
        <taxon>Isochrysidales</taxon>
        <taxon>Noelaerhabdaceae</taxon>
        <taxon>Emiliania</taxon>
    </lineage>
</organism>
<dbReference type="KEGG" id="ehx:EMIHUDRAFT_236972"/>
<dbReference type="EnsemblProtists" id="EOD26173">
    <property type="protein sequence ID" value="EOD26173"/>
    <property type="gene ID" value="EMIHUDRAFT_236972"/>
</dbReference>
<sequence>MNVVWLKRDVRLHDHEPLALSPPLCQSRCFSSTVRTIASGDGGGLTLRLGDAVDVLAALHALLPIKRLLSHREVGNAFSRARNARVSEWADAHGVSWTQCAQDGVSDVRHSELGSGLKNPALRTLVY</sequence>
<protein>
    <recommendedName>
        <fullName evidence="3">Photolyase/cryptochrome alpha/beta domain-containing protein</fullName>
    </recommendedName>
</protein>
<name>A0A0D3IGQ6_EMIH1</name>
<dbReference type="SUPFAM" id="SSF52425">
    <property type="entry name" value="Cryptochrome/photolyase, N-terminal domain"/>
    <property type="match status" value="1"/>
</dbReference>
<reference evidence="2" key="1">
    <citation type="journal article" date="2013" name="Nature">
        <title>Pan genome of the phytoplankton Emiliania underpins its global distribution.</title>
        <authorList>
            <person name="Read B.A."/>
            <person name="Kegel J."/>
            <person name="Klute M.J."/>
            <person name="Kuo A."/>
            <person name="Lefebvre S.C."/>
            <person name="Maumus F."/>
            <person name="Mayer C."/>
            <person name="Miller J."/>
            <person name="Monier A."/>
            <person name="Salamov A."/>
            <person name="Young J."/>
            <person name="Aguilar M."/>
            <person name="Claverie J.M."/>
            <person name="Frickenhaus S."/>
            <person name="Gonzalez K."/>
            <person name="Herman E.K."/>
            <person name="Lin Y.C."/>
            <person name="Napier J."/>
            <person name="Ogata H."/>
            <person name="Sarno A.F."/>
            <person name="Shmutz J."/>
            <person name="Schroeder D."/>
            <person name="de Vargas C."/>
            <person name="Verret F."/>
            <person name="von Dassow P."/>
            <person name="Valentin K."/>
            <person name="Van de Peer Y."/>
            <person name="Wheeler G."/>
            <person name="Dacks J.B."/>
            <person name="Delwiche C.F."/>
            <person name="Dyhrman S.T."/>
            <person name="Glockner G."/>
            <person name="John U."/>
            <person name="Richards T."/>
            <person name="Worden A.Z."/>
            <person name="Zhang X."/>
            <person name="Grigoriev I.V."/>
            <person name="Allen A.E."/>
            <person name="Bidle K."/>
            <person name="Borodovsky M."/>
            <person name="Bowler C."/>
            <person name="Brownlee C."/>
            <person name="Cock J.M."/>
            <person name="Elias M."/>
            <person name="Gladyshev V.N."/>
            <person name="Groth M."/>
            <person name="Guda C."/>
            <person name="Hadaegh A."/>
            <person name="Iglesias-Rodriguez M.D."/>
            <person name="Jenkins J."/>
            <person name="Jones B.M."/>
            <person name="Lawson T."/>
            <person name="Leese F."/>
            <person name="Lindquist E."/>
            <person name="Lobanov A."/>
            <person name="Lomsadze A."/>
            <person name="Malik S.B."/>
            <person name="Marsh M.E."/>
            <person name="Mackinder L."/>
            <person name="Mock T."/>
            <person name="Mueller-Roeber B."/>
            <person name="Pagarete A."/>
            <person name="Parker M."/>
            <person name="Probert I."/>
            <person name="Quesneville H."/>
            <person name="Raines C."/>
            <person name="Rensing S.A."/>
            <person name="Riano-Pachon D.M."/>
            <person name="Richier S."/>
            <person name="Rokitta S."/>
            <person name="Shiraiwa Y."/>
            <person name="Soanes D.M."/>
            <person name="van der Giezen M."/>
            <person name="Wahlund T.M."/>
            <person name="Williams B."/>
            <person name="Wilson W."/>
            <person name="Wolfe G."/>
            <person name="Wurch L.L."/>
        </authorList>
    </citation>
    <scope>NUCLEOTIDE SEQUENCE</scope>
</reference>
<dbReference type="InterPro" id="IPR036155">
    <property type="entry name" value="Crypto/Photolyase_N_sf"/>
</dbReference>
<evidence type="ECO:0000313" key="2">
    <source>
        <dbReference type="Proteomes" id="UP000013827"/>
    </source>
</evidence>
<dbReference type="GeneID" id="17256635"/>
<evidence type="ECO:0008006" key="3">
    <source>
        <dbReference type="Google" id="ProtNLM"/>
    </source>
</evidence>
<dbReference type="InterPro" id="IPR014729">
    <property type="entry name" value="Rossmann-like_a/b/a_fold"/>
</dbReference>
<proteinExistence type="predicted"/>
<evidence type="ECO:0000313" key="1">
    <source>
        <dbReference type="EnsemblProtists" id="EOD10441"/>
    </source>
</evidence>
<keyword evidence="2" id="KW-1185">Reference proteome</keyword>
<dbReference type="HOGENOM" id="CLU_1974682_0_0_1"/>
<dbReference type="RefSeq" id="XP_005762870.1">
    <property type="nucleotide sequence ID" value="XM_005762813.1"/>
</dbReference>
<accession>A0A0D3IGQ6</accession>